<gene>
    <name evidence="2" type="ORF">GOB93_05735</name>
</gene>
<dbReference type="Proteomes" id="UP000635278">
    <property type="component" value="Unassembled WGS sequence"/>
</dbReference>
<proteinExistence type="predicted"/>
<evidence type="ECO:0000259" key="1">
    <source>
        <dbReference type="Pfam" id="PF02538"/>
    </source>
</evidence>
<name>A0ABX0JNF1_9PROT</name>
<keyword evidence="3" id="KW-1185">Reference proteome</keyword>
<sequence>MTTSDVIDPIRLQVIWSRLISVADEIATTLERTAFSLIVRDNKDYACALYDARGVMLAQSSQCTPGQAGSTPTVIAAMLNSYPADVLTEGDVLICNDPWIGAGHAPDVFIAVPVFRHAPSDGVSGGTLAGFACTCAHQADMGGRLGAVDARDVYEEGVIIPVSKLHRGGERNEELYRLLARNVRMSEKVLGDIDAQIAAFRVGARGIRQVMDDFDLKTLTDIADQITARTEDMFRSALRRLPRGRSDAEVFHELRDPDGNRLRIRLSMTVGEGEVHLDFTGTSPQVPMPVNAVLNITRSYCIFPFVATLCPELPMNAGAFSPIVLCVPEGSILNPLYPAPGMYRSLLSYFVVEAVMSALYQIAPDLGMAASGTYPLWIEKFAGTRDDGTEFLSHYNAQGGQGAFRDRDGVSAVVFPGNIATTSVELFELEAPYRVLSRELRQDSGGAGRFRGGLGQDTVMLCLNRTPVQVAFGGGRFAEPAQGREGGLPGAPGVICIRDDQPLTMSGRDMMQYGDIVRFSQPGGGGFGDPRTRAPEAVARDLALGYISAGAAIQVYGAASTETD</sequence>
<dbReference type="PANTHER" id="PTHR11365">
    <property type="entry name" value="5-OXOPROLINASE RELATED"/>
    <property type="match status" value="1"/>
</dbReference>
<dbReference type="EMBL" id="WOTB01000005">
    <property type="protein sequence ID" value="NHN84145.1"/>
    <property type="molecule type" value="Genomic_DNA"/>
</dbReference>
<accession>A0ABX0JNF1</accession>
<feature type="domain" description="Hydantoinase B/oxoprolinase" evidence="1">
    <location>
        <begin position="8"/>
        <end position="530"/>
    </location>
</feature>
<dbReference type="InterPro" id="IPR045079">
    <property type="entry name" value="Oxoprolinase-like"/>
</dbReference>
<comment type="caution">
    <text evidence="2">The sequence shown here is derived from an EMBL/GenBank/DDBJ whole genome shotgun (WGS) entry which is preliminary data.</text>
</comment>
<evidence type="ECO:0000313" key="2">
    <source>
        <dbReference type="EMBL" id="NHN84145.1"/>
    </source>
</evidence>
<dbReference type="RefSeq" id="WP_173582525.1">
    <property type="nucleotide sequence ID" value="NZ_WOTB01000005.1"/>
</dbReference>
<reference evidence="2 3" key="1">
    <citation type="journal article" date="2020" name="Int. J. Syst. Evol. Microbiol.">
        <title>Novel acetic acid bacteria from cider fermentations: Acetobacter conturbans sp. nov. and Acetobacter fallax sp. nov.</title>
        <authorList>
            <person name="Sombolestani A.S."/>
            <person name="Cleenwerck I."/>
            <person name="Cnockaert M."/>
            <person name="Borremans W."/>
            <person name="Wieme A.D."/>
            <person name="De Vuyst L."/>
            <person name="Vandamme P."/>
        </authorList>
    </citation>
    <scope>NUCLEOTIDE SEQUENCE [LARGE SCALE GENOMIC DNA]</scope>
    <source>
        <strain evidence="2 3">LMG 30640</strain>
    </source>
</reference>
<dbReference type="Pfam" id="PF02538">
    <property type="entry name" value="Hydantoinase_B"/>
    <property type="match status" value="1"/>
</dbReference>
<dbReference type="InterPro" id="IPR003692">
    <property type="entry name" value="Hydantoinase_B"/>
</dbReference>
<protein>
    <submittedName>
        <fullName evidence="2">Hydantoinase B/oxoprolinase family protein</fullName>
    </submittedName>
</protein>
<dbReference type="PANTHER" id="PTHR11365:SF23">
    <property type="entry name" value="HYPOTHETICAL 5-OXOPROLINASE (EUROFUNG)-RELATED"/>
    <property type="match status" value="1"/>
</dbReference>
<evidence type="ECO:0000313" key="3">
    <source>
        <dbReference type="Proteomes" id="UP000635278"/>
    </source>
</evidence>
<organism evidence="2 3">
    <name type="scientific">Acetobacter musti</name>
    <dbReference type="NCBI Taxonomy" id="864732"/>
    <lineage>
        <taxon>Bacteria</taxon>
        <taxon>Pseudomonadati</taxon>
        <taxon>Pseudomonadota</taxon>
        <taxon>Alphaproteobacteria</taxon>
        <taxon>Acetobacterales</taxon>
        <taxon>Acetobacteraceae</taxon>
        <taxon>Acetobacter</taxon>
    </lineage>
</organism>